<accession>A0ACC3BNF8</accession>
<dbReference type="EMBL" id="CM020618">
    <property type="protein sequence ID" value="KAK1859357.1"/>
    <property type="molecule type" value="Genomic_DNA"/>
</dbReference>
<name>A0ACC3BNF8_PYRYE</name>
<organism evidence="1 2">
    <name type="scientific">Pyropia yezoensis</name>
    <name type="common">Susabi-nori</name>
    <name type="synonym">Porphyra yezoensis</name>
    <dbReference type="NCBI Taxonomy" id="2788"/>
    <lineage>
        <taxon>Eukaryota</taxon>
        <taxon>Rhodophyta</taxon>
        <taxon>Bangiophyceae</taxon>
        <taxon>Bangiales</taxon>
        <taxon>Bangiaceae</taxon>
        <taxon>Pyropia</taxon>
    </lineage>
</organism>
<proteinExistence type="predicted"/>
<reference evidence="1" key="1">
    <citation type="submission" date="2019-11" db="EMBL/GenBank/DDBJ databases">
        <title>Nori genome reveals adaptations in red seaweeds to the harsh intertidal environment.</title>
        <authorList>
            <person name="Wang D."/>
            <person name="Mao Y."/>
        </authorList>
    </citation>
    <scope>NUCLEOTIDE SEQUENCE</scope>
    <source>
        <tissue evidence="1">Gametophyte</tissue>
    </source>
</reference>
<evidence type="ECO:0000313" key="2">
    <source>
        <dbReference type="Proteomes" id="UP000798662"/>
    </source>
</evidence>
<comment type="caution">
    <text evidence="1">The sequence shown here is derived from an EMBL/GenBank/DDBJ whole genome shotgun (WGS) entry which is preliminary data.</text>
</comment>
<dbReference type="Proteomes" id="UP000798662">
    <property type="component" value="Chromosome 1"/>
</dbReference>
<evidence type="ECO:0000313" key="1">
    <source>
        <dbReference type="EMBL" id="KAK1859357.1"/>
    </source>
</evidence>
<protein>
    <submittedName>
        <fullName evidence="1">Uncharacterized protein</fullName>
    </submittedName>
</protein>
<sequence>MPGPLCPPRPPSCDPVPASIAGEPRGRAPGGDHFRDATLRRTARLEPNRAGSARPALTKAIPGELTVTSVGAPTGNDEGRSIAVDAYGNVYVLAVTASRYGSADVAGLDGPDTDVLLVKLSSSGRLLWRRRTNSPADDRPVKMVLTGGRLVVVGQTYGDVTGGGEGAAAAVASRTTASSFVLCYDADSARRVWARQWMSPTTGGYHSWNAVTAGSGGEVWVAGHSGAGLYASPADKAAAAAASGGGGTTRAPTVAVVVARLDSATGATLQAGSVAHPGGADASAVGVAVTPDGVVVAAQTRSAVGGAAGGPAVPEEDLLLVRLALDDRLSSSAGSGGGDYLPALRSSGVRVVATASRHYVRGLVPGPPDSGLVYVVGSEHRSQVTAHDVSVHSYTTAGLEDGPLTLVHETAAGGGRAGRDGGDETATSVAVLPGVRFVVGGAVKAVGGPTGGTAVVTPAVWVVDPDTGGLVRFTTAAAAAGASGWAEVTAVAIDGDGDVIVAGYVNAGRETDVLAGLLGLPAAVKAPTAAGGGRLPGGTGGGSGGGGGGAGAPAAGSLFVSGTDGLGSGDRDDLSAGGGGTSPATARAYRVAVWAAVGAAGLLGVAALASCAIKVRRDRVYAPAPGGLAKMPGGAGMLSPKGGRPGGRRAYRELYDRVDVD</sequence>
<gene>
    <name evidence="1" type="ORF">I4F81_001954</name>
</gene>
<keyword evidence="2" id="KW-1185">Reference proteome</keyword>